<proteinExistence type="predicted"/>
<evidence type="ECO:0000256" key="5">
    <source>
        <dbReference type="SAM" id="MobiDB-lite"/>
    </source>
</evidence>
<dbReference type="GO" id="GO:0005634">
    <property type="term" value="C:nucleus"/>
    <property type="evidence" value="ECO:0007669"/>
    <property type="project" value="TreeGrafter"/>
</dbReference>
<reference evidence="7 8" key="1">
    <citation type="submission" date="2019-08" db="EMBL/GenBank/DDBJ databases">
        <title>Draft genome sequences of two oriental melons (Cucumis melo L. var makuwa).</title>
        <authorList>
            <person name="Kwon S.-Y."/>
        </authorList>
    </citation>
    <scope>NUCLEOTIDE SEQUENCE [LARGE SCALE GENOMIC DNA]</scope>
    <source>
        <strain evidence="8">cv. SW 3</strain>
        <tissue evidence="7">Leaf</tissue>
    </source>
</reference>
<feature type="domain" description="Reverse transcriptase" evidence="6">
    <location>
        <begin position="113"/>
        <end position="333"/>
    </location>
</feature>
<dbReference type="InterPro" id="IPR001680">
    <property type="entry name" value="WD40_rpt"/>
</dbReference>
<dbReference type="PROSITE" id="PS50082">
    <property type="entry name" value="WD_REPEATS_2"/>
    <property type="match status" value="2"/>
</dbReference>
<comment type="caution">
    <text evidence="7">The sequence shown here is derived from an EMBL/GenBank/DDBJ whole genome shotgun (WGS) entry which is preliminary data.</text>
</comment>
<dbReference type="FunFam" id="2.130.10.10:FF:000485">
    <property type="entry name" value="Putative WD repeat-containing protein C17D11.16"/>
    <property type="match status" value="1"/>
</dbReference>
<dbReference type="OrthoDB" id="270624at2759"/>
<dbReference type="InterPro" id="IPR020472">
    <property type="entry name" value="WD40_PAC1"/>
</dbReference>
<dbReference type="AlphaFoldDB" id="A0A5A7TNX2"/>
<dbReference type="PROSITE" id="PS50878">
    <property type="entry name" value="RT_POL"/>
    <property type="match status" value="1"/>
</dbReference>
<dbReference type="InterPro" id="IPR019775">
    <property type="entry name" value="WD40_repeat_CS"/>
</dbReference>
<accession>A0A5A7TNX2</accession>
<name>A0A5A7TNX2_CUCMM</name>
<dbReference type="PANTHER" id="PTHR14091:SF0">
    <property type="entry name" value="PERIODIC TRYPTOPHAN PROTEIN 1 HOMOLOG"/>
    <property type="match status" value="1"/>
</dbReference>
<sequence>MISAVSWVPKGVCKPVPDLADPPSQEIIDELLKSSQVVEDSSKHSDDEADEEDMDVEDPSDEEIANALAVAQALGKSSETTNLETKYDDIAEGLKELDMDNYDNEDDGGVFKEFFERGILNSSLVETFVSSIPKKETQIGLLFRPISLITSVYKIFAKAFANRLRKVLPSTISDAQGAFLTGRQILDLALIANESIEEYRSENLRKCAVFHSHNGAPKGSIQASRGLREGDPLSSFLFLLAVDVFSRMISKGVEGNIIELFKIDRNEVALSHLQFFDDTMLFCFGKEESFQILNHIVESFEDMSGLKINSSKCTIFYINFEHAKLQRWMEVFDREVGSFSSLYLRLPYGEIELFTSGAGDVYYPSNDMDPYLKDKDGDDSEDIEDETIKPTDAVIICACSEDNGLISKQVWVCEGYDAGDPNFYIHRDIIIPAFPLCTAWLDCPLKGGERGNFIAVGSMEPSIEIWDLDIIDEVQPCAVLGGITSVTYKENSHTDSVLGLAWNKEFRNILASASADKQVKIWDVSTGQCNITMQHHTDKVQAVAWNHHSSQVLLSGSFDHSVALKDGRNPSHSGYKWQVTADVESLAWDPHTEHMFVVSLEDGTVKGFDIRNATTETSSETKASFTLHAHEKAVCSVSYSPSAPNLLATGSTDKMVKLWDLSNNEPSCVASTNPKAGAVFSVSFSEDCPFLLAIGGSKGKLEVWDTLTDAAVSRKYGNYRQQRS</sequence>
<evidence type="ECO:0000313" key="8">
    <source>
        <dbReference type="Proteomes" id="UP000321393"/>
    </source>
</evidence>
<dbReference type="EMBL" id="SSTE01015381">
    <property type="protein sequence ID" value="KAA0043115.1"/>
    <property type="molecule type" value="Genomic_DNA"/>
</dbReference>
<dbReference type="Proteomes" id="UP000321393">
    <property type="component" value="Unassembled WGS sequence"/>
</dbReference>
<protein>
    <submittedName>
        <fullName evidence="7">Periodic tryptophan protein 1-like protein</fullName>
    </submittedName>
</protein>
<dbReference type="PROSITE" id="PS50294">
    <property type="entry name" value="WD_REPEATS_REGION"/>
    <property type="match status" value="2"/>
</dbReference>
<evidence type="ECO:0000256" key="4">
    <source>
        <dbReference type="PROSITE-ProRule" id="PRU00221"/>
    </source>
</evidence>
<organism evidence="7 8">
    <name type="scientific">Cucumis melo var. makuwa</name>
    <name type="common">Oriental melon</name>
    <dbReference type="NCBI Taxonomy" id="1194695"/>
    <lineage>
        <taxon>Eukaryota</taxon>
        <taxon>Viridiplantae</taxon>
        <taxon>Streptophyta</taxon>
        <taxon>Embryophyta</taxon>
        <taxon>Tracheophyta</taxon>
        <taxon>Spermatophyta</taxon>
        <taxon>Magnoliopsida</taxon>
        <taxon>eudicotyledons</taxon>
        <taxon>Gunneridae</taxon>
        <taxon>Pentapetalae</taxon>
        <taxon>rosids</taxon>
        <taxon>fabids</taxon>
        <taxon>Cucurbitales</taxon>
        <taxon>Cucurbitaceae</taxon>
        <taxon>Benincaseae</taxon>
        <taxon>Cucumis</taxon>
    </lineage>
</organism>
<feature type="repeat" description="WD" evidence="4">
    <location>
        <begin position="627"/>
        <end position="669"/>
    </location>
</feature>
<dbReference type="FunFam" id="2.130.10.10:FF:000714">
    <property type="entry name" value="Transducin/WD40 repeat-like superfamily protein"/>
    <property type="match status" value="1"/>
</dbReference>
<evidence type="ECO:0000313" key="7">
    <source>
        <dbReference type="EMBL" id="KAA0043115.1"/>
    </source>
</evidence>
<gene>
    <name evidence="7" type="ORF">E6C27_scaffold805G00290</name>
</gene>
<evidence type="ECO:0000256" key="3">
    <source>
        <dbReference type="ARBA" id="ARBA00022737"/>
    </source>
</evidence>
<dbReference type="PRINTS" id="PR00320">
    <property type="entry name" value="GPROTEINBRPT"/>
</dbReference>
<dbReference type="InterPro" id="IPR044285">
    <property type="entry name" value="PWP1"/>
</dbReference>
<dbReference type="Gene3D" id="2.130.10.10">
    <property type="entry name" value="YVTN repeat-like/Quinoprotein amine dehydrogenase"/>
    <property type="match status" value="2"/>
</dbReference>
<dbReference type="PROSITE" id="PS00678">
    <property type="entry name" value="WD_REPEATS_1"/>
    <property type="match status" value="2"/>
</dbReference>
<evidence type="ECO:0000259" key="6">
    <source>
        <dbReference type="PROSITE" id="PS50878"/>
    </source>
</evidence>
<dbReference type="CDD" id="cd01650">
    <property type="entry name" value="RT_nLTR_like"/>
    <property type="match status" value="1"/>
</dbReference>
<feature type="compositionally biased region" description="Acidic residues" evidence="5">
    <location>
        <begin position="47"/>
        <end position="60"/>
    </location>
</feature>
<dbReference type="SUPFAM" id="SSF50978">
    <property type="entry name" value="WD40 repeat-like"/>
    <property type="match status" value="1"/>
</dbReference>
<keyword evidence="1" id="KW-0597">Phosphoprotein</keyword>
<evidence type="ECO:0000256" key="2">
    <source>
        <dbReference type="ARBA" id="ARBA00022574"/>
    </source>
</evidence>
<dbReference type="InterPro" id="IPR015943">
    <property type="entry name" value="WD40/YVTN_repeat-like_dom_sf"/>
</dbReference>
<dbReference type="InterPro" id="IPR000477">
    <property type="entry name" value="RT_dom"/>
</dbReference>
<keyword evidence="3" id="KW-0677">Repeat</keyword>
<keyword evidence="2 4" id="KW-0853">WD repeat</keyword>
<dbReference type="STRING" id="1194695.A0A5A7TNX2"/>
<evidence type="ECO:0000256" key="1">
    <source>
        <dbReference type="ARBA" id="ARBA00022553"/>
    </source>
</evidence>
<feature type="region of interest" description="Disordered" evidence="5">
    <location>
        <begin position="33"/>
        <end position="60"/>
    </location>
</feature>
<dbReference type="InterPro" id="IPR036322">
    <property type="entry name" value="WD40_repeat_dom_sf"/>
</dbReference>
<dbReference type="Pfam" id="PF00078">
    <property type="entry name" value="RVT_1"/>
    <property type="match status" value="1"/>
</dbReference>
<dbReference type="GO" id="GO:0006364">
    <property type="term" value="P:rRNA processing"/>
    <property type="evidence" value="ECO:0007669"/>
    <property type="project" value="InterPro"/>
</dbReference>
<dbReference type="Pfam" id="PF00400">
    <property type="entry name" value="WD40"/>
    <property type="match status" value="3"/>
</dbReference>
<dbReference type="SMART" id="SM00320">
    <property type="entry name" value="WD40"/>
    <property type="match status" value="5"/>
</dbReference>
<feature type="repeat" description="WD" evidence="4">
    <location>
        <begin position="490"/>
        <end position="532"/>
    </location>
</feature>
<dbReference type="PANTHER" id="PTHR14091">
    <property type="entry name" value="PERIODIC TRYPTOPHAN PROTEIN 1"/>
    <property type="match status" value="1"/>
</dbReference>